<reference evidence="1" key="1">
    <citation type="journal article" date="2019" name="Sci. Rep.">
        <title>Draft genome of Tanacetum cinerariifolium, the natural source of mosquito coil.</title>
        <authorList>
            <person name="Yamashiro T."/>
            <person name="Shiraishi A."/>
            <person name="Satake H."/>
            <person name="Nakayama K."/>
        </authorList>
    </citation>
    <scope>NUCLEOTIDE SEQUENCE</scope>
</reference>
<organism evidence="1">
    <name type="scientific">Tanacetum cinerariifolium</name>
    <name type="common">Dalmatian daisy</name>
    <name type="synonym">Chrysanthemum cinerariifolium</name>
    <dbReference type="NCBI Taxonomy" id="118510"/>
    <lineage>
        <taxon>Eukaryota</taxon>
        <taxon>Viridiplantae</taxon>
        <taxon>Streptophyta</taxon>
        <taxon>Embryophyta</taxon>
        <taxon>Tracheophyta</taxon>
        <taxon>Spermatophyta</taxon>
        <taxon>Magnoliopsida</taxon>
        <taxon>eudicotyledons</taxon>
        <taxon>Gunneridae</taxon>
        <taxon>Pentapetalae</taxon>
        <taxon>asterids</taxon>
        <taxon>campanulids</taxon>
        <taxon>Asterales</taxon>
        <taxon>Asteraceae</taxon>
        <taxon>Asteroideae</taxon>
        <taxon>Anthemideae</taxon>
        <taxon>Anthemidinae</taxon>
        <taxon>Tanacetum</taxon>
    </lineage>
</organism>
<dbReference type="AlphaFoldDB" id="A0A6L2NWE6"/>
<name>A0A6L2NWE6_TANCI</name>
<evidence type="ECO:0000313" key="1">
    <source>
        <dbReference type="EMBL" id="GEU90426.1"/>
    </source>
</evidence>
<accession>A0A6L2NWE6</accession>
<evidence type="ECO:0008006" key="2">
    <source>
        <dbReference type="Google" id="ProtNLM"/>
    </source>
</evidence>
<gene>
    <name evidence="1" type="ORF">Tci_062404</name>
</gene>
<feature type="non-terminal residue" evidence="1">
    <location>
        <position position="1"/>
    </location>
</feature>
<protein>
    <recommendedName>
        <fullName evidence="2">Transposase (Putative), gypsy type</fullName>
    </recommendedName>
</protein>
<proteinExistence type="predicted"/>
<sequence>VPVTPWATDDERIKRVKCYVQYSEKQKREKGVDSVAGPSYSAKQDLLMGSRELNAETLHQVFVPQWNVLNDSLLDDYGVSREFVDHLAPPALFSQIREMNYHRLFTKFNVGTARQAFLNAEVKMRTEYCLSERKRLESECEKQAGLLKDRDDERNVALENENDSLDGKVTKLQYLVSAKDLELKDLNVLGYELDVDFLEMALYLEEKFYPRLLTTISGRRWLLTRGVKLVVVKCLNSQEYLTALWSTISHAIEKEMQDGLSAGIDHGKAGRNMADVVAYNSAAKTDYNSALQRLRDVDFPLLAELNTHKDASTAYIMDLLRLESPLADAPKMSDLQPDVEQLTLPIHRPEDQVGDVAAQGSALVDVWVPLVDPLSAQSLIGVESTSGNVSATVVSTTALYINFASASWVPPITTYDYEIVNVDGQEDT</sequence>
<comment type="caution">
    <text evidence="1">The sequence shown here is derived from an EMBL/GenBank/DDBJ whole genome shotgun (WGS) entry which is preliminary data.</text>
</comment>
<dbReference type="EMBL" id="BKCJ010010183">
    <property type="protein sequence ID" value="GEU90426.1"/>
    <property type="molecule type" value="Genomic_DNA"/>
</dbReference>